<dbReference type="EMBL" id="CP016076">
    <property type="protein sequence ID" value="APU12866.1"/>
    <property type="molecule type" value="Genomic_DNA"/>
</dbReference>
<protein>
    <submittedName>
        <fullName evidence="1">Uncharacterized protein</fullName>
    </submittedName>
</protein>
<evidence type="ECO:0000313" key="2">
    <source>
        <dbReference type="Proteomes" id="UP000185511"/>
    </source>
</evidence>
<dbReference type="KEGG" id="acad:UA74_03935"/>
<evidence type="ECO:0000313" key="1">
    <source>
        <dbReference type="EMBL" id="APU12866.1"/>
    </source>
</evidence>
<dbReference type="AlphaFoldDB" id="A0AAC9L8P9"/>
<reference evidence="2" key="1">
    <citation type="submission" date="2016-06" db="EMBL/GenBank/DDBJ databases">
        <title>Complete genome sequence of Actinoalloteichus fjordicus DSM 46855 (=ADI127-17), type strain of the new species Actinoalloteichus fjordicus.</title>
        <authorList>
            <person name="Ruckert C."/>
            <person name="Nouioui I."/>
            <person name="Willmese J."/>
            <person name="van Wezel G."/>
            <person name="Klenk H.-P."/>
            <person name="Kalinowski J."/>
            <person name="Zotchev S.B."/>
        </authorList>
    </citation>
    <scope>NUCLEOTIDE SEQUENCE [LARGE SCALE GENOMIC DNA]</scope>
    <source>
        <strain evidence="2">ADI127-7</strain>
    </source>
</reference>
<organism evidence="1 2">
    <name type="scientific">Actinoalloteichus fjordicus</name>
    <dbReference type="NCBI Taxonomy" id="1612552"/>
    <lineage>
        <taxon>Bacteria</taxon>
        <taxon>Bacillati</taxon>
        <taxon>Actinomycetota</taxon>
        <taxon>Actinomycetes</taxon>
        <taxon>Pseudonocardiales</taxon>
        <taxon>Pseudonocardiaceae</taxon>
        <taxon>Actinoalloteichus</taxon>
    </lineage>
</organism>
<accession>A0AAC9L8P9</accession>
<dbReference type="Proteomes" id="UP000185511">
    <property type="component" value="Chromosome"/>
</dbReference>
<keyword evidence="2" id="KW-1185">Reference proteome</keyword>
<sequence length="128" mass="13474">MTATHDPRPVPAEWLGFLGRHPAALVVGAVGRVVSLEGSRAHSGRVGAEITRAVAAQLIETCTDGTRCEWAAWWQGVTRALRAGPSGAGVEISVLEHGTMLGRWRVTSSRLPALTASLRTAITEAGKP</sequence>
<dbReference type="RefSeq" id="WP_075739003.1">
    <property type="nucleotide sequence ID" value="NZ_CP016076.1"/>
</dbReference>
<name>A0AAC9L8P9_9PSEU</name>
<proteinExistence type="predicted"/>
<gene>
    <name evidence="1" type="ORF">UA74_03935</name>
</gene>